<accession>A0AA37TDS5</accession>
<dbReference type="AlphaFoldDB" id="A0AA37TDS5"/>
<protein>
    <recommendedName>
        <fullName evidence="4">Peptidase C58 YopT-type domain-containing protein</fullName>
    </recommendedName>
</protein>
<sequence length="244" mass="27424">MARYPFTCTRMLACYHGGKTNKYFSQGNAKGMKRDVRREGGICGALSGHWVAHHHNGRSLWTELYNREAGCLVSYSSVNSAVFNTILNDQKHWGVAGGLGLEDFMDQNSLERARQNDSEIVDFNGTNVDPMLRGIVPGNRINDMGARIVAELNRGKMIYGAKYALVSLFKGADSSGIDGHVVAVAMLPDGTTLFFDPNYGEYEFPSFIKFSSFFRSFFYGRYTSYFGKFDFRYKSSISFWSDKA</sequence>
<dbReference type="InterPro" id="IPR038765">
    <property type="entry name" value="Papain-like_cys_pep_sf"/>
</dbReference>
<dbReference type="InterPro" id="IPR006473">
    <property type="entry name" value="Peptidase_C58_Yopt"/>
</dbReference>
<comment type="caution">
    <text evidence="5">The sequence shown here is derived from an EMBL/GenBank/DDBJ whole genome shotgun (WGS) entry which is preliminary data.</text>
</comment>
<keyword evidence="6" id="KW-1185">Reference proteome</keyword>
<dbReference type="RefSeq" id="WP_232595802.1">
    <property type="nucleotide sequence ID" value="NZ_BSPD01000097.1"/>
</dbReference>
<keyword evidence="1" id="KW-0645">Protease</keyword>
<organism evidence="5 6">
    <name type="scientific">Marinibactrum halimedae</name>
    <dbReference type="NCBI Taxonomy" id="1444977"/>
    <lineage>
        <taxon>Bacteria</taxon>
        <taxon>Pseudomonadati</taxon>
        <taxon>Pseudomonadota</taxon>
        <taxon>Gammaproteobacteria</taxon>
        <taxon>Cellvibrionales</taxon>
        <taxon>Cellvibrionaceae</taxon>
        <taxon>Marinibactrum</taxon>
    </lineage>
</organism>
<feature type="domain" description="Peptidase C58 YopT-type" evidence="4">
    <location>
        <begin position="174"/>
        <end position="221"/>
    </location>
</feature>
<dbReference type="SUPFAM" id="SSF54001">
    <property type="entry name" value="Cysteine proteinases"/>
    <property type="match status" value="1"/>
</dbReference>
<keyword evidence="3" id="KW-0788">Thiol protease</keyword>
<reference evidence="5 6" key="1">
    <citation type="journal article" date="2014" name="Int. J. Syst. Evol. Microbiol.">
        <title>Complete genome sequence of Corynebacterium casei LMG S-19264T (=DSM 44701T), isolated from a smear-ripened cheese.</title>
        <authorList>
            <consortium name="US DOE Joint Genome Institute (JGI-PGF)"/>
            <person name="Walter F."/>
            <person name="Albersmeier A."/>
            <person name="Kalinowski J."/>
            <person name="Ruckert C."/>
        </authorList>
    </citation>
    <scope>NUCLEOTIDE SEQUENCE [LARGE SCALE GENOMIC DNA]</scope>
    <source>
        <strain evidence="5 6">NBRC 110095</strain>
    </source>
</reference>
<evidence type="ECO:0000256" key="2">
    <source>
        <dbReference type="ARBA" id="ARBA00022801"/>
    </source>
</evidence>
<keyword evidence="2" id="KW-0378">Hydrolase</keyword>
<dbReference type="GO" id="GO:0006508">
    <property type="term" value="P:proteolysis"/>
    <property type="evidence" value="ECO:0007669"/>
    <property type="project" value="UniProtKB-KW"/>
</dbReference>
<dbReference type="EMBL" id="BSPD01000097">
    <property type="protein sequence ID" value="GLS28060.1"/>
    <property type="molecule type" value="Genomic_DNA"/>
</dbReference>
<gene>
    <name evidence="5" type="ORF">GCM10007877_37790</name>
</gene>
<evidence type="ECO:0000256" key="3">
    <source>
        <dbReference type="ARBA" id="ARBA00022807"/>
    </source>
</evidence>
<dbReference type="Proteomes" id="UP001156870">
    <property type="component" value="Unassembled WGS sequence"/>
</dbReference>
<proteinExistence type="predicted"/>
<dbReference type="Pfam" id="PF03543">
    <property type="entry name" value="Peptidase_C58"/>
    <property type="match status" value="1"/>
</dbReference>
<evidence type="ECO:0000259" key="4">
    <source>
        <dbReference type="Pfam" id="PF03543"/>
    </source>
</evidence>
<dbReference type="GO" id="GO:0004197">
    <property type="term" value="F:cysteine-type endopeptidase activity"/>
    <property type="evidence" value="ECO:0007669"/>
    <property type="project" value="InterPro"/>
</dbReference>
<dbReference type="Gene3D" id="3.90.70.20">
    <property type="match status" value="1"/>
</dbReference>
<evidence type="ECO:0000313" key="6">
    <source>
        <dbReference type="Proteomes" id="UP001156870"/>
    </source>
</evidence>
<name>A0AA37TDS5_9GAMM</name>
<evidence type="ECO:0000313" key="5">
    <source>
        <dbReference type="EMBL" id="GLS28060.1"/>
    </source>
</evidence>
<evidence type="ECO:0000256" key="1">
    <source>
        <dbReference type="ARBA" id="ARBA00022670"/>
    </source>
</evidence>